<dbReference type="Pfam" id="PF07714">
    <property type="entry name" value="PK_Tyr_Ser-Thr"/>
    <property type="match status" value="1"/>
</dbReference>
<feature type="domain" description="Protein kinase" evidence="2">
    <location>
        <begin position="37"/>
        <end position="308"/>
    </location>
</feature>
<dbReference type="InterPro" id="IPR011009">
    <property type="entry name" value="Kinase-like_dom_sf"/>
</dbReference>
<reference evidence="3" key="1">
    <citation type="submission" date="2019-10" db="EMBL/GenBank/DDBJ databases">
        <title>Conservation and host-specific expression of non-tandemly repeated heterogenous ribosome RNA gene in arbuscular mycorrhizal fungi.</title>
        <authorList>
            <person name="Maeda T."/>
            <person name="Kobayashi Y."/>
            <person name="Nakagawa T."/>
            <person name="Ezawa T."/>
            <person name="Yamaguchi K."/>
            <person name="Bino T."/>
            <person name="Nishimoto Y."/>
            <person name="Shigenobu S."/>
            <person name="Kawaguchi M."/>
        </authorList>
    </citation>
    <scope>NUCLEOTIDE SEQUENCE</scope>
    <source>
        <strain evidence="3">HR1</strain>
    </source>
</reference>
<name>A0A8H3MBE5_9GLOM</name>
<keyword evidence="3" id="KW-0418">Kinase</keyword>
<dbReference type="Gene3D" id="1.25.40.10">
    <property type="entry name" value="Tetratricopeptide repeat domain"/>
    <property type="match status" value="1"/>
</dbReference>
<dbReference type="EMBL" id="BLAL01000285">
    <property type="protein sequence ID" value="GES99884.1"/>
    <property type="molecule type" value="Genomic_DNA"/>
</dbReference>
<dbReference type="GO" id="GO:0004674">
    <property type="term" value="F:protein serine/threonine kinase activity"/>
    <property type="evidence" value="ECO:0007669"/>
    <property type="project" value="TreeGrafter"/>
</dbReference>
<evidence type="ECO:0000259" key="2">
    <source>
        <dbReference type="PROSITE" id="PS50011"/>
    </source>
</evidence>
<organism evidence="3 4">
    <name type="scientific">Rhizophagus clarus</name>
    <dbReference type="NCBI Taxonomy" id="94130"/>
    <lineage>
        <taxon>Eukaryota</taxon>
        <taxon>Fungi</taxon>
        <taxon>Fungi incertae sedis</taxon>
        <taxon>Mucoromycota</taxon>
        <taxon>Glomeromycotina</taxon>
        <taxon>Glomeromycetes</taxon>
        <taxon>Glomerales</taxon>
        <taxon>Glomeraceae</taxon>
        <taxon>Rhizophagus</taxon>
    </lineage>
</organism>
<dbReference type="PRINTS" id="PR00109">
    <property type="entry name" value="TYRKINASE"/>
</dbReference>
<dbReference type="SMART" id="SM00671">
    <property type="entry name" value="SEL1"/>
    <property type="match status" value="6"/>
</dbReference>
<dbReference type="SUPFAM" id="SSF56112">
    <property type="entry name" value="Protein kinase-like (PK-like)"/>
    <property type="match status" value="1"/>
</dbReference>
<dbReference type="PROSITE" id="PS50011">
    <property type="entry name" value="PROTEIN_KINASE_DOM"/>
    <property type="match status" value="1"/>
</dbReference>
<dbReference type="Gene3D" id="1.10.510.10">
    <property type="entry name" value="Transferase(Phosphotransferase) domain 1"/>
    <property type="match status" value="1"/>
</dbReference>
<gene>
    <name evidence="3" type="ORF">RCL2_002636400</name>
</gene>
<proteinExistence type="predicted"/>
<dbReference type="InterPro" id="IPR017441">
    <property type="entry name" value="Protein_kinase_ATP_BS"/>
</dbReference>
<dbReference type="Proteomes" id="UP000615446">
    <property type="component" value="Unassembled WGS sequence"/>
</dbReference>
<dbReference type="PROSITE" id="PS00107">
    <property type="entry name" value="PROTEIN_KINASE_ATP"/>
    <property type="match status" value="1"/>
</dbReference>
<protein>
    <submittedName>
        <fullName evidence="3">Kinase-like domain-containing protein</fullName>
    </submittedName>
</protein>
<dbReference type="GO" id="GO:0005524">
    <property type="term" value="F:ATP binding"/>
    <property type="evidence" value="ECO:0007669"/>
    <property type="project" value="UniProtKB-UniRule"/>
</dbReference>
<dbReference type="PANTHER" id="PTHR44329">
    <property type="entry name" value="SERINE/THREONINE-PROTEIN KINASE TNNI3K-RELATED"/>
    <property type="match status" value="1"/>
</dbReference>
<evidence type="ECO:0000256" key="1">
    <source>
        <dbReference type="PROSITE-ProRule" id="PRU10141"/>
    </source>
</evidence>
<keyword evidence="1" id="KW-0067">ATP-binding</keyword>
<keyword evidence="3" id="KW-0808">Transferase</keyword>
<feature type="binding site" evidence="1">
    <location>
        <position position="66"/>
    </location>
    <ligand>
        <name>ATP</name>
        <dbReference type="ChEBI" id="CHEBI:30616"/>
    </ligand>
</feature>
<dbReference type="OrthoDB" id="2384527at2759"/>
<dbReference type="InterPro" id="IPR006597">
    <property type="entry name" value="Sel1-like"/>
</dbReference>
<dbReference type="AlphaFoldDB" id="A0A8H3MBE5"/>
<dbReference type="SUPFAM" id="SSF81901">
    <property type="entry name" value="HCP-like"/>
    <property type="match status" value="2"/>
</dbReference>
<dbReference type="Pfam" id="PF08238">
    <property type="entry name" value="Sel1"/>
    <property type="match status" value="6"/>
</dbReference>
<dbReference type="InterPro" id="IPR001245">
    <property type="entry name" value="Ser-Thr/Tyr_kinase_cat_dom"/>
</dbReference>
<dbReference type="InterPro" id="IPR011990">
    <property type="entry name" value="TPR-like_helical_dom_sf"/>
</dbReference>
<dbReference type="InterPro" id="IPR000719">
    <property type="entry name" value="Prot_kinase_dom"/>
</dbReference>
<dbReference type="PANTHER" id="PTHR44329:SF291">
    <property type="entry name" value="PROTEIN KINASE DOMAIN-CONTAINING PROTEIN"/>
    <property type="match status" value="1"/>
</dbReference>
<dbReference type="InterPro" id="IPR051681">
    <property type="entry name" value="Ser/Thr_Kinases-Pseudokinases"/>
</dbReference>
<sequence>MSNNIEIQDTENTNEWVEWIEEAIAKDYFKCYEYKHFSNIREIGSGSFGKVYRANWKDLEQKIALKSFFNLNNITVKEIVHELKLQKEIQFHDNIIKFYGITKFESDSQDDLLKKYLLVMEYADSGTLKDYLKKNFNNFTWDNKYNLAYQLACGVSCLHNEGIVHRDLHSSNILVHRDIIKVADFGLSKRIGSSSKQSNLFGIIPYIDPKRIGKRKKNKDSTQISSFNEKSDVYSVGVLLWEISSGHPPFSTEEYDLELAIEISQGLREDPIPDTPENYIKLYTDCWDGEPDNRPTINQVVERLKVMITRTSTIIENHQIKSVLQSLDKQEIITTNINTPSSTNNSYHGELSQIIRNFNEMSTKKIVSTLTSEKKIDSESISSEKNLNIIIGEIIEFIFKLTNEGKESIVHIFDYFNNNNIKSREICNWLLNNQNELDHIFLHGYFNFHGIETSNNLNQAFNLFIKASNQNHILAQYYVGLGYEFGYGTVKNENLAFEYYEKVANKNFAMGIVQVGYFYHNGIWVKKDLKRAAYLYEKAAELGNNLAQSYLALMCIHGEGIDRDNGKAFKLSKQSAEGEFVIGTNLLGCCYNYGIGTSINKQKAIELYQKAADLGDMYAQYNLALIYEKGDGIEKDTNKAIYWFEQSAKQGLENSQNKLKNLKK</sequence>
<keyword evidence="1" id="KW-0547">Nucleotide-binding</keyword>
<comment type="caution">
    <text evidence="3">The sequence shown here is derived from an EMBL/GenBank/DDBJ whole genome shotgun (WGS) entry which is preliminary data.</text>
</comment>
<evidence type="ECO:0000313" key="4">
    <source>
        <dbReference type="Proteomes" id="UP000615446"/>
    </source>
</evidence>
<accession>A0A8H3MBE5</accession>
<evidence type="ECO:0000313" key="3">
    <source>
        <dbReference type="EMBL" id="GES99884.1"/>
    </source>
</evidence>